<dbReference type="EMBL" id="AP024483">
    <property type="protein sequence ID" value="BCS82818.1"/>
    <property type="molecule type" value="Genomic_DNA"/>
</dbReference>
<proteinExistence type="predicted"/>
<organism evidence="1 2">
    <name type="scientific">Cotonvirus japonicus</name>
    <dbReference type="NCBI Taxonomy" id="2811091"/>
    <lineage>
        <taxon>Viruses</taxon>
        <taxon>Varidnaviria</taxon>
        <taxon>Bamfordvirae</taxon>
        <taxon>Nucleocytoviricota</taxon>
        <taxon>Megaviricetes</taxon>
        <taxon>Imitervirales</taxon>
        <taxon>Mimiviridae</taxon>
        <taxon>Megamimivirinae</taxon>
        <taxon>Cotonvirus</taxon>
        <taxon>Cotonvirus japonicum</taxon>
    </lineage>
</organism>
<evidence type="ECO:0000313" key="1">
    <source>
        <dbReference type="EMBL" id="BCS82818.1"/>
    </source>
</evidence>
<dbReference type="Proteomes" id="UP001321479">
    <property type="component" value="Segment"/>
</dbReference>
<protein>
    <submittedName>
        <fullName evidence="1">ORFan</fullName>
    </submittedName>
</protein>
<dbReference type="GeneID" id="80558023"/>
<accession>A0ABM7NRM7</accession>
<name>A0ABM7NRM7_9VIRU</name>
<reference evidence="1 2" key="1">
    <citation type="submission" date="2021-02" db="EMBL/GenBank/DDBJ databases">
        <title>Cotonvirus japonicus, which uses Golgi apparatus of host cells for its virion factory, phylogenetically links tailed tupanvirus and icosahedral mimivirus.</title>
        <authorList>
            <person name="Takahashi H."/>
            <person name="Fukaya S."/>
            <person name="Song C."/>
            <person name="Murata K."/>
            <person name="Takemura M."/>
        </authorList>
    </citation>
    <scope>NUCLEOTIDE SEQUENCE [LARGE SCALE GENOMIC DNA]</scope>
</reference>
<dbReference type="RefSeq" id="YP_010841426.1">
    <property type="nucleotide sequence ID" value="NC_079139.1"/>
</dbReference>
<keyword evidence="2" id="KW-1185">Reference proteome</keyword>
<evidence type="ECO:0000313" key="2">
    <source>
        <dbReference type="Proteomes" id="UP001321479"/>
    </source>
</evidence>
<sequence>MAQNITDFCFDTVKKFQSFQILSNDKKNTYDFVSGLIALISEKHNLKKLYIYTTINNSFQNCAKVITERLPNKDSLDIEHIKYFQNFTNKINTGTLFGKNESILLLLSDIDVSVTINSQKTKNSCLNTTIIKMTNYYTPSNFTNISHDYKIIVKCTSVYSANSFCKNLYENKSYDKSKISSIIKKVQKKSIVIIYDPNTTIYYTMDFNLQKEINTINNFTDDFEENIEEDFDSIINPTDINEKIVVPNMLIEI</sequence>